<evidence type="ECO:0000313" key="6">
    <source>
        <dbReference type="EMBL" id="OAS15367.1"/>
    </source>
</evidence>
<dbReference type="OrthoDB" id="9785745at2"/>
<evidence type="ECO:0000256" key="3">
    <source>
        <dbReference type="ARBA" id="ARBA00023125"/>
    </source>
</evidence>
<dbReference type="AlphaFoldDB" id="A0A198A2N2"/>
<comment type="similarity">
    <text evidence="1">Belongs to the LysR transcriptional regulatory family.</text>
</comment>
<accession>A0A198A2N2</accession>
<keyword evidence="4" id="KW-0804">Transcription</keyword>
<evidence type="ECO:0000256" key="1">
    <source>
        <dbReference type="ARBA" id="ARBA00009437"/>
    </source>
</evidence>
<dbReference type="InterPro" id="IPR036390">
    <property type="entry name" value="WH_DNA-bd_sf"/>
</dbReference>
<dbReference type="InterPro" id="IPR036388">
    <property type="entry name" value="WH-like_DNA-bd_sf"/>
</dbReference>
<dbReference type="SUPFAM" id="SSF53850">
    <property type="entry name" value="Periplasmic binding protein-like II"/>
    <property type="match status" value="1"/>
</dbReference>
<dbReference type="GO" id="GO:0003700">
    <property type="term" value="F:DNA-binding transcription factor activity"/>
    <property type="evidence" value="ECO:0007669"/>
    <property type="project" value="InterPro"/>
</dbReference>
<dbReference type="Pfam" id="PF00126">
    <property type="entry name" value="HTH_1"/>
    <property type="match status" value="1"/>
</dbReference>
<dbReference type="STRING" id="1850517.A8708_04225"/>
<dbReference type="Proteomes" id="UP000078454">
    <property type="component" value="Unassembled WGS sequence"/>
</dbReference>
<dbReference type="Gene3D" id="3.40.190.290">
    <property type="match status" value="1"/>
</dbReference>
<proteinExistence type="inferred from homology"/>
<dbReference type="PROSITE" id="PS50931">
    <property type="entry name" value="HTH_LYSR"/>
    <property type="match status" value="1"/>
</dbReference>
<dbReference type="InterPro" id="IPR000847">
    <property type="entry name" value="LysR_HTH_N"/>
</dbReference>
<keyword evidence="7" id="KW-1185">Reference proteome</keyword>
<gene>
    <name evidence="6" type="ORF">A8708_04225</name>
</gene>
<dbReference type="Pfam" id="PF03466">
    <property type="entry name" value="LysR_substrate"/>
    <property type="match status" value="1"/>
</dbReference>
<feature type="domain" description="HTH lysR-type" evidence="5">
    <location>
        <begin position="1"/>
        <end position="60"/>
    </location>
</feature>
<comment type="caution">
    <text evidence="6">The sequence shown here is derived from an EMBL/GenBank/DDBJ whole genome shotgun (WGS) entry which is preliminary data.</text>
</comment>
<dbReference type="EMBL" id="LYPB01000083">
    <property type="protein sequence ID" value="OAS15367.1"/>
    <property type="molecule type" value="Genomic_DNA"/>
</dbReference>
<keyword evidence="3" id="KW-0238">DNA-binding</keyword>
<keyword evidence="2" id="KW-0805">Transcription regulation</keyword>
<evidence type="ECO:0000259" key="5">
    <source>
        <dbReference type="PROSITE" id="PS50931"/>
    </source>
</evidence>
<name>A0A198A2N2_9BACL</name>
<evidence type="ECO:0000256" key="4">
    <source>
        <dbReference type="ARBA" id="ARBA00023163"/>
    </source>
</evidence>
<protein>
    <submittedName>
        <fullName evidence="6">Transcriptional regulator</fullName>
    </submittedName>
</protein>
<evidence type="ECO:0000313" key="7">
    <source>
        <dbReference type="Proteomes" id="UP000078454"/>
    </source>
</evidence>
<dbReference type="Gene3D" id="1.10.10.10">
    <property type="entry name" value="Winged helix-like DNA-binding domain superfamily/Winged helix DNA-binding domain"/>
    <property type="match status" value="1"/>
</dbReference>
<dbReference type="PANTHER" id="PTHR30126:SF39">
    <property type="entry name" value="HTH-TYPE TRANSCRIPTIONAL REGULATOR CYSL"/>
    <property type="match status" value="1"/>
</dbReference>
<organism evidence="6 7">
    <name type="scientific">Paenibacillus oryzisoli</name>
    <dbReference type="NCBI Taxonomy" id="1850517"/>
    <lineage>
        <taxon>Bacteria</taxon>
        <taxon>Bacillati</taxon>
        <taxon>Bacillota</taxon>
        <taxon>Bacilli</taxon>
        <taxon>Bacillales</taxon>
        <taxon>Paenibacillaceae</taxon>
        <taxon>Paenibacillus</taxon>
    </lineage>
</organism>
<evidence type="ECO:0000256" key="2">
    <source>
        <dbReference type="ARBA" id="ARBA00023015"/>
    </source>
</evidence>
<dbReference type="InterPro" id="IPR005119">
    <property type="entry name" value="LysR_subst-bd"/>
</dbReference>
<reference evidence="6 7" key="1">
    <citation type="submission" date="2016-05" db="EMBL/GenBank/DDBJ databases">
        <title>Paenibacillus sp. 1ZS3-15 nov., isolated from the rhizosphere soil.</title>
        <authorList>
            <person name="Zhang X.X."/>
            <person name="Zhang J."/>
        </authorList>
    </citation>
    <scope>NUCLEOTIDE SEQUENCE [LARGE SCALE GENOMIC DNA]</scope>
    <source>
        <strain evidence="6 7">1ZS3-15</strain>
    </source>
</reference>
<dbReference type="SUPFAM" id="SSF46785">
    <property type="entry name" value="Winged helix' DNA-binding domain"/>
    <property type="match status" value="1"/>
</dbReference>
<sequence>MNWHMLKFQVIELLDKHKRITSVAEHLGLKQPTVSFHMKSMEQEMGVQLFYSRGGKVHLTEAGQSLNHYAKKINALVQEAERVVKEFDERGSGHLKIGASSVPGTYVLPEMLSSFSKLYPQISVSLTVRPTPIIQDMLLNHEIDIGIMSAEPFQWSPLVGETLCEDELVFFFNPNHRFARQETLYPELLNEVPFILHGQESSTRTMTLNWAKSLGVKLKPVMEMDSLEAIKQAVLTGESVSVISKIAIAKELQRGELSCRSIPQNPFKRYIYFTYNADRIRSSFFDSFLACLHDSVRAY</sequence>
<dbReference type="PANTHER" id="PTHR30126">
    <property type="entry name" value="HTH-TYPE TRANSCRIPTIONAL REGULATOR"/>
    <property type="match status" value="1"/>
</dbReference>
<dbReference type="GO" id="GO:0000976">
    <property type="term" value="F:transcription cis-regulatory region binding"/>
    <property type="evidence" value="ECO:0007669"/>
    <property type="project" value="TreeGrafter"/>
</dbReference>